<reference evidence="2" key="1">
    <citation type="journal article" date="2022" name="Mol. Ecol. Resour.">
        <title>The genomes of chicory, endive, great burdock and yacon provide insights into Asteraceae palaeo-polyploidization history and plant inulin production.</title>
        <authorList>
            <person name="Fan W."/>
            <person name="Wang S."/>
            <person name="Wang H."/>
            <person name="Wang A."/>
            <person name="Jiang F."/>
            <person name="Liu H."/>
            <person name="Zhao H."/>
            <person name="Xu D."/>
            <person name="Zhang Y."/>
        </authorList>
    </citation>
    <scope>NUCLEOTIDE SEQUENCE [LARGE SCALE GENOMIC DNA]</scope>
    <source>
        <strain evidence="2">cv. Yunnan</strain>
    </source>
</reference>
<dbReference type="EMBL" id="CM042038">
    <property type="protein sequence ID" value="KAI3731407.1"/>
    <property type="molecule type" value="Genomic_DNA"/>
</dbReference>
<dbReference type="Proteomes" id="UP001056120">
    <property type="component" value="Linkage Group LG21"/>
</dbReference>
<name>A0ACB9CAW0_9ASTR</name>
<protein>
    <submittedName>
        <fullName evidence="1">Uncharacterized protein</fullName>
    </submittedName>
</protein>
<gene>
    <name evidence="1" type="ORF">L1987_62595</name>
</gene>
<comment type="caution">
    <text evidence="1">The sequence shown here is derived from an EMBL/GenBank/DDBJ whole genome shotgun (WGS) entry which is preliminary data.</text>
</comment>
<proteinExistence type="predicted"/>
<evidence type="ECO:0000313" key="2">
    <source>
        <dbReference type="Proteomes" id="UP001056120"/>
    </source>
</evidence>
<reference evidence="1 2" key="2">
    <citation type="journal article" date="2022" name="Mol. Ecol. Resour.">
        <title>The genomes of chicory, endive, great burdock and yacon provide insights into Asteraceae paleo-polyploidization history and plant inulin production.</title>
        <authorList>
            <person name="Fan W."/>
            <person name="Wang S."/>
            <person name="Wang H."/>
            <person name="Wang A."/>
            <person name="Jiang F."/>
            <person name="Liu H."/>
            <person name="Zhao H."/>
            <person name="Xu D."/>
            <person name="Zhang Y."/>
        </authorList>
    </citation>
    <scope>NUCLEOTIDE SEQUENCE [LARGE SCALE GENOMIC DNA]</scope>
    <source>
        <strain evidence="2">cv. Yunnan</strain>
        <tissue evidence="1">Leaves</tissue>
    </source>
</reference>
<accession>A0ACB9CAW0</accession>
<keyword evidence="2" id="KW-1185">Reference proteome</keyword>
<sequence>MKHYSNLSSEHMENKSSAELFHGFQTIRAVERDRIVTGLSTPEFATYVENLMKNEARTEYVLKLANNKLERALSSDHNARMLQETTKAKHNRTTLSELFQKTEMVEEKTEIKSNIGKHNSHLMTRKLKRSTPASARANDFASADEKLHKILQMVHLKALTNSQNMWKYVKKSNLTNDDDERCRNRPEDIMIFPYRAVSVNQTKSKVSHPTYPRRERWIKSDAEYLILEL</sequence>
<organism evidence="1 2">
    <name type="scientific">Smallanthus sonchifolius</name>
    <dbReference type="NCBI Taxonomy" id="185202"/>
    <lineage>
        <taxon>Eukaryota</taxon>
        <taxon>Viridiplantae</taxon>
        <taxon>Streptophyta</taxon>
        <taxon>Embryophyta</taxon>
        <taxon>Tracheophyta</taxon>
        <taxon>Spermatophyta</taxon>
        <taxon>Magnoliopsida</taxon>
        <taxon>eudicotyledons</taxon>
        <taxon>Gunneridae</taxon>
        <taxon>Pentapetalae</taxon>
        <taxon>asterids</taxon>
        <taxon>campanulids</taxon>
        <taxon>Asterales</taxon>
        <taxon>Asteraceae</taxon>
        <taxon>Asteroideae</taxon>
        <taxon>Heliantheae alliance</taxon>
        <taxon>Millerieae</taxon>
        <taxon>Smallanthus</taxon>
    </lineage>
</organism>
<evidence type="ECO:0000313" key="1">
    <source>
        <dbReference type="EMBL" id="KAI3731407.1"/>
    </source>
</evidence>